<keyword evidence="5" id="KW-1133">Transmembrane helix</keyword>
<sequence>MSLKKQFSMKFDAGSWYKKSVEERNELNNQVIDEMLIKWPRMVKRAQKKPLPGLAGFHVIFFHIPKTGGTTLDYITAKNYRIDYVYQVNAPALDQHIAGVFKNNQMFRTLMGHYELNDVYYQLFDRQKMAQFTMIREPVSRIISYYDYLRSSENHPKYELAKDMSLEEFIEHPQIDEMPNAQSHRIMGLLKNNASQKDKRDDQQMIEDVCHQLTHRFSLFGLTEMYDHFLVMAQQTMGWQDIFYRRMNESKVKTDKTTINPQTIERIKELNAVDMALYDYAKDLFVKRMATLGITEEMVADFRKNNQAYAELLNWHRAD</sequence>
<keyword evidence="6" id="KW-0333">Golgi apparatus</keyword>
<dbReference type="RefSeq" id="WP_077410912.1">
    <property type="nucleotide sequence ID" value="NZ_JBHRTS010000005.1"/>
</dbReference>
<keyword evidence="4" id="KW-0735">Signal-anchor</keyword>
<evidence type="ECO:0000256" key="5">
    <source>
        <dbReference type="ARBA" id="ARBA00022989"/>
    </source>
</evidence>
<comment type="subcellular location">
    <subcellularLocation>
        <location evidence="1">Golgi apparatus membrane</location>
        <topology evidence="1">Single-pass type II membrane protein</topology>
    </subcellularLocation>
</comment>
<dbReference type="SUPFAM" id="SSF52540">
    <property type="entry name" value="P-loop containing nucleoside triphosphate hydrolases"/>
    <property type="match status" value="1"/>
</dbReference>
<gene>
    <name evidence="9" type="ORF">ACFODZ_11535</name>
</gene>
<keyword evidence="3" id="KW-0812">Transmembrane</keyword>
<evidence type="ECO:0000256" key="6">
    <source>
        <dbReference type="ARBA" id="ARBA00023034"/>
    </source>
</evidence>
<keyword evidence="7" id="KW-0472">Membrane</keyword>
<protein>
    <submittedName>
        <fullName evidence="9">Sulfotransferase family 2 domain-containing protein</fullName>
    </submittedName>
</protein>
<comment type="caution">
    <text evidence="9">The sequence shown here is derived from an EMBL/GenBank/DDBJ whole genome shotgun (WGS) entry which is preliminary data.</text>
</comment>
<evidence type="ECO:0000256" key="1">
    <source>
        <dbReference type="ARBA" id="ARBA00004323"/>
    </source>
</evidence>
<evidence type="ECO:0000256" key="4">
    <source>
        <dbReference type="ARBA" id="ARBA00022968"/>
    </source>
</evidence>
<evidence type="ECO:0000313" key="9">
    <source>
        <dbReference type="EMBL" id="MFC3194872.1"/>
    </source>
</evidence>
<reference evidence="10" key="1">
    <citation type="journal article" date="2019" name="Int. J. Syst. Evol. Microbiol.">
        <title>The Global Catalogue of Microorganisms (GCM) 10K type strain sequencing project: providing services to taxonomists for standard genome sequencing and annotation.</title>
        <authorList>
            <consortium name="The Broad Institute Genomics Platform"/>
            <consortium name="The Broad Institute Genome Sequencing Center for Infectious Disease"/>
            <person name="Wu L."/>
            <person name="Ma J."/>
        </authorList>
    </citation>
    <scope>NUCLEOTIDE SEQUENCE [LARGE SCALE GENOMIC DNA]</scope>
    <source>
        <strain evidence="10">KCTC 42953</strain>
    </source>
</reference>
<evidence type="ECO:0000313" key="10">
    <source>
        <dbReference type="Proteomes" id="UP001595533"/>
    </source>
</evidence>
<dbReference type="InterPro" id="IPR027417">
    <property type="entry name" value="P-loop_NTPase"/>
</dbReference>
<keyword evidence="10" id="KW-1185">Reference proteome</keyword>
<dbReference type="PANTHER" id="PTHR12812:SF0">
    <property type="entry name" value="HEPARAN-SULFATE 6-O-SULFOTRANSFERASE"/>
    <property type="match status" value="1"/>
</dbReference>
<evidence type="ECO:0000256" key="7">
    <source>
        <dbReference type="ARBA" id="ARBA00023136"/>
    </source>
</evidence>
<name>A0ABV7JCM9_9GAMM</name>
<dbReference type="Gene3D" id="3.40.50.300">
    <property type="entry name" value="P-loop containing nucleotide triphosphate hydrolases"/>
    <property type="match status" value="1"/>
</dbReference>
<keyword evidence="8" id="KW-0325">Glycoprotein</keyword>
<accession>A0ABV7JCM9</accession>
<keyword evidence="2" id="KW-0808">Transferase</keyword>
<organism evidence="9 10">
    <name type="scientific">Marinicella sediminis</name>
    <dbReference type="NCBI Taxonomy" id="1792834"/>
    <lineage>
        <taxon>Bacteria</taxon>
        <taxon>Pseudomonadati</taxon>
        <taxon>Pseudomonadota</taxon>
        <taxon>Gammaproteobacteria</taxon>
        <taxon>Lysobacterales</taxon>
        <taxon>Marinicellaceae</taxon>
        <taxon>Marinicella</taxon>
    </lineage>
</organism>
<evidence type="ECO:0000256" key="8">
    <source>
        <dbReference type="ARBA" id="ARBA00023180"/>
    </source>
</evidence>
<dbReference type="Pfam" id="PF06990">
    <property type="entry name" value="Gal-3-0_sulfotr"/>
    <property type="match status" value="1"/>
</dbReference>
<evidence type="ECO:0000256" key="3">
    <source>
        <dbReference type="ARBA" id="ARBA00022692"/>
    </source>
</evidence>
<dbReference type="PANTHER" id="PTHR12812">
    <property type="entry name" value="HEPARAN SULFATE 6-O-SULFOTRANSFERASE 3"/>
    <property type="match status" value="1"/>
</dbReference>
<dbReference type="InterPro" id="IPR009729">
    <property type="entry name" value="Gal-3-0_sulfotransfrase"/>
</dbReference>
<dbReference type="InterPro" id="IPR010635">
    <property type="entry name" value="Heparan_SO4-6-sulfoTrfase"/>
</dbReference>
<proteinExistence type="predicted"/>
<evidence type="ECO:0000256" key="2">
    <source>
        <dbReference type="ARBA" id="ARBA00022679"/>
    </source>
</evidence>
<dbReference type="Proteomes" id="UP001595533">
    <property type="component" value="Unassembled WGS sequence"/>
</dbReference>
<dbReference type="EMBL" id="JBHRTS010000005">
    <property type="protein sequence ID" value="MFC3194872.1"/>
    <property type="molecule type" value="Genomic_DNA"/>
</dbReference>